<accession>A0A2P5CU10</accession>
<organism evidence="2 3">
    <name type="scientific">Parasponia andersonii</name>
    <name type="common">Sponia andersonii</name>
    <dbReference type="NCBI Taxonomy" id="3476"/>
    <lineage>
        <taxon>Eukaryota</taxon>
        <taxon>Viridiplantae</taxon>
        <taxon>Streptophyta</taxon>
        <taxon>Embryophyta</taxon>
        <taxon>Tracheophyta</taxon>
        <taxon>Spermatophyta</taxon>
        <taxon>Magnoliopsida</taxon>
        <taxon>eudicotyledons</taxon>
        <taxon>Gunneridae</taxon>
        <taxon>Pentapetalae</taxon>
        <taxon>rosids</taxon>
        <taxon>fabids</taxon>
        <taxon>Rosales</taxon>
        <taxon>Cannabaceae</taxon>
        <taxon>Parasponia</taxon>
    </lineage>
</organism>
<dbReference type="AlphaFoldDB" id="A0A2P5CU10"/>
<dbReference type="Pfam" id="PF24626">
    <property type="entry name" value="SH3_Tf2-1"/>
    <property type="match status" value="1"/>
</dbReference>
<proteinExistence type="predicted"/>
<evidence type="ECO:0000259" key="1">
    <source>
        <dbReference type="Pfam" id="PF24626"/>
    </source>
</evidence>
<dbReference type="OrthoDB" id="1191422at2759"/>
<evidence type="ECO:0000313" key="3">
    <source>
        <dbReference type="Proteomes" id="UP000237105"/>
    </source>
</evidence>
<comment type="caution">
    <text evidence="2">The sequence shown here is derived from an EMBL/GenBank/DDBJ whole genome shotgun (WGS) entry which is preliminary data.</text>
</comment>
<dbReference type="PANTHER" id="PTHR46148:SF57">
    <property type="entry name" value="OS12G0499874 PROTEIN"/>
    <property type="match status" value="1"/>
</dbReference>
<reference evidence="3" key="1">
    <citation type="submission" date="2016-06" db="EMBL/GenBank/DDBJ databases">
        <title>Parallel loss of symbiosis genes in relatives of nitrogen-fixing non-legume Parasponia.</title>
        <authorList>
            <person name="Van Velzen R."/>
            <person name="Holmer R."/>
            <person name="Bu F."/>
            <person name="Rutten L."/>
            <person name="Van Zeijl A."/>
            <person name="Liu W."/>
            <person name="Santuari L."/>
            <person name="Cao Q."/>
            <person name="Sharma T."/>
            <person name="Shen D."/>
            <person name="Roswanjaya Y."/>
            <person name="Wardhani T."/>
            <person name="Kalhor M.S."/>
            <person name="Jansen J."/>
            <person name="Van den Hoogen J."/>
            <person name="Gungor B."/>
            <person name="Hartog M."/>
            <person name="Hontelez J."/>
            <person name="Verver J."/>
            <person name="Yang W.-C."/>
            <person name="Schijlen E."/>
            <person name="Repin R."/>
            <person name="Schilthuizen M."/>
            <person name="Schranz E."/>
            <person name="Heidstra R."/>
            <person name="Miyata K."/>
            <person name="Fedorova E."/>
            <person name="Kohlen W."/>
            <person name="Bisseling T."/>
            <person name="Smit S."/>
            <person name="Geurts R."/>
        </authorList>
    </citation>
    <scope>NUCLEOTIDE SEQUENCE [LARGE SCALE GENOMIC DNA]</scope>
    <source>
        <strain evidence="3">cv. WU1-14</strain>
    </source>
</reference>
<dbReference type="PANTHER" id="PTHR46148">
    <property type="entry name" value="CHROMO DOMAIN-CONTAINING PROTEIN"/>
    <property type="match status" value="1"/>
</dbReference>
<name>A0A2P5CU10_PARAD</name>
<dbReference type="InterPro" id="IPR056924">
    <property type="entry name" value="SH3_Tf2-1"/>
</dbReference>
<sequence length="147" mass="17250">METAQSRQKNYADKWRTLLEFQVEDTIFLKIAPIKGVMWFEKRGKLSPRYIGLFKILEHIGKLAYKLALPPELASVHNVFHVSMLKKYISDSSHVLKHELVEVHEDLTYEEKQVNIFAHEEKNLRSTTIPLVKVLSPNYKIEEATWE</sequence>
<gene>
    <name evidence="2" type="ORF">PanWU01x14_123970</name>
</gene>
<dbReference type="Proteomes" id="UP000237105">
    <property type="component" value="Unassembled WGS sequence"/>
</dbReference>
<keyword evidence="3" id="KW-1185">Reference proteome</keyword>
<dbReference type="EMBL" id="JXTB01000095">
    <property type="protein sequence ID" value="PON64520.1"/>
    <property type="molecule type" value="Genomic_DNA"/>
</dbReference>
<feature type="domain" description="Tf2-1-like SH3-like" evidence="1">
    <location>
        <begin position="25"/>
        <end position="88"/>
    </location>
</feature>
<protein>
    <recommendedName>
        <fullName evidence="1">Tf2-1-like SH3-like domain-containing protein</fullName>
    </recommendedName>
</protein>
<evidence type="ECO:0000313" key="2">
    <source>
        <dbReference type="EMBL" id="PON64520.1"/>
    </source>
</evidence>